<comment type="caution">
    <text evidence="8">The sequence shown here is derived from an EMBL/GenBank/DDBJ whole genome shotgun (WGS) entry which is preliminary data.</text>
</comment>
<feature type="transmembrane region" description="Helical" evidence="6">
    <location>
        <begin position="373"/>
        <end position="393"/>
    </location>
</feature>
<dbReference type="GO" id="GO:0016020">
    <property type="term" value="C:membrane"/>
    <property type="evidence" value="ECO:0007669"/>
    <property type="project" value="UniProtKB-SubCell"/>
</dbReference>
<dbReference type="InterPro" id="IPR002293">
    <property type="entry name" value="AA/rel_permease1"/>
</dbReference>
<dbReference type="VEuPathDB" id="FungiDB:H310_05922"/>
<feature type="transmembrane region" description="Helical" evidence="6">
    <location>
        <begin position="431"/>
        <end position="451"/>
    </location>
</feature>
<feature type="transmembrane region" description="Helical" evidence="6">
    <location>
        <begin position="326"/>
        <end position="346"/>
    </location>
</feature>
<keyword evidence="2 6" id="KW-0812">Transmembrane</keyword>
<dbReference type="Proteomes" id="UP000285060">
    <property type="component" value="Unassembled WGS sequence"/>
</dbReference>
<protein>
    <recommendedName>
        <fullName evidence="7">Cationic amino acid transporter C-terminal domain-containing protein</fullName>
    </recommendedName>
</protein>
<feature type="domain" description="Cationic amino acid transporter C-terminal" evidence="7">
    <location>
        <begin position="490"/>
        <end position="540"/>
    </location>
</feature>
<keyword evidence="4 6" id="KW-0472">Membrane</keyword>
<dbReference type="Gene3D" id="1.20.1740.10">
    <property type="entry name" value="Amino acid/polyamine transporter I"/>
    <property type="match status" value="1"/>
</dbReference>
<dbReference type="VEuPathDB" id="FungiDB:H310_05923"/>
<comment type="subcellular location">
    <subcellularLocation>
        <location evidence="1">Membrane</location>
        <topology evidence="1">Multi-pass membrane protein</topology>
    </subcellularLocation>
</comment>
<dbReference type="Pfam" id="PF13520">
    <property type="entry name" value="AA_permease_2"/>
    <property type="match status" value="1"/>
</dbReference>
<name>A0A3R6Z1E0_9STRA</name>
<accession>A0A3R6Z1E0</accession>
<dbReference type="InterPro" id="IPR029485">
    <property type="entry name" value="CAT_C"/>
</dbReference>
<feature type="transmembrane region" description="Helical" evidence="6">
    <location>
        <begin position="457"/>
        <end position="478"/>
    </location>
</feature>
<reference evidence="8 9" key="1">
    <citation type="submission" date="2018-08" db="EMBL/GenBank/DDBJ databases">
        <title>Aphanomyces genome sequencing and annotation.</title>
        <authorList>
            <person name="Minardi D."/>
            <person name="Oidtmann B."/>
            <person name="Van Der Giezen M."/>
            <person name="Studholme D.J."/>
        </authorList>
    </citation>
    <scope>NUCLEOTIDE SEQUENCE [LARGE SCALE GENOMIC DNA]</scope>
    <source>
        <strain evidence="8 9">NJM0002</strain>
    </source>
</reference>
<feature type="transmembrane region" description="Helical" evidence="6">
    <location>
        <begin position="153"/>
        <end position="171"/>
    </location>
</feature>
<sequence>MLKHLFRTKPIEVIHAEELKEELPRELGLWDLIAIGIGGTVGSGVFATTGDIISGAVGGGAGPAAFLSWTIAGIACILSGFAYMEMSSLVPSSGSTYAYAYHILGELPAYIAAWLLTLEYGMSGAGVARSWAGKVQEWADENGGNHKFLNEDHYNMLACGIMFLAVVILLAGIRFGKVFINVVATIKVAVVLFIIAAGFAATESENLTPFIPPHDGDTGLFGVQGVMFGASQAFFGFVGFDEVCCLAAEAKNPRKIMPRAVIGTILGTMFLSSFASLALSGMVPADVYSKLPYDLGNDSAGNPRGNLTYFSFPGAFGYVGYTAAELIVRIGEVGTMPIVVLIAFLAQPRLMYAVSVDGLLPEIFGRVDGKGNLFWCTVITGAFFCIVALLVPFGDIWNIVSFGILVSFIMTNSALIIVRTRELSPGLSHKLTMAIVVISCAAMMTFQKGFVDGDSHVALGISMGLLAVTFACGIVLYAKCPQNVGGADMFRAPLVPFVPMLAILVNWYLVAQLAEKDIARGFIWIGCAIVTYFLYGFSHSQGRSGWTKMLNHSVLGLNEVRPSINSMVHSGNMKKSLLTPGQTQSLSGRPRVGAMELEHLDTVSRSIGSALTSQERSNLEIGFIKRNATENIESMRFWGRISGDAQDYLISVAFIESVDAPKKKFFFCTNTSPELQQFPEVGKDKRDKASRYTGRLKGDPSRLLDESETEPQEGENKNVFREVDRLVLLVEVGDHDNGPNLLLRMQAIDNQTSLIPCGAYVVSATHYIVPNRLFQGSRANPSRRDIMVVSAGLSWEKALQLGSYHHFRDATTAERKSALATPGLVRPSDFLDPLTVDLEGTWTLRKDGTGSVVVLRNLVFPGFVFFHKPRTGQYGSAYFGDGLRNPDLAFML</sequence>
<feature type="transmembrane region" description="Helical" evidence="6">
    <location>
        <begin position="221"/>
        <end position="240"/>
    </location>
</feature>
<feature type="compositionally biased region" description="Basic and acidic residues" evidence="5">
    <location>
        <begin position="681"/>
        <end position="705"/>
    </location>
</feature>
<evidence type="ECO:0000313" key="8">
    <source>
        <dbReference type="EMBL" id="RHY27443.1"/>
    </source>
</evidence>
<gene>
    <name evidence="8" type="ORF">DYB32_006773</name>
</gene>
<feature type="region of interest" description="Disordered" evidence="5">
    <location>
        <begin position="680"/>
        <end position="715"/>
    </location>
</feature>
<evidence type="ECO:0000259" key="7">
    <source>
        <dbReference type="Pfam" id="PF13906"/>
    </source>
</evidence>
<evidence type="ECO:0000313" key="9">
    <source>
        <dbReference type="Proteomes" id="UP000285060"/>
    </source>
</evidence>
<dbReference type="PANTHER" id="PTHR43243">
    <property type="entry name" value="INNER MEMBRANE TRANSPORTER YGJI-RELATED"/>
    <property type="match status" value="1"/>
</dbReference>
<feature type="transmembrane region" description="Helical" evidence="6">
    <location>
        <begin position="490"/>
        <end position="509"/>
    </location>
</feature>
<feature type="transmembrane region" description="Helical" evidence="6">
    <location>
        <begin position="96"/>
        <end position="116"/>
    </location>
</feature>
<feature type="transmembrane region" description="Helical" evidence="6">
    <location>
        <begin position="399"/>
        <end position="419"/>
    </location>
</feature>
<organism evidence="8 9">
    <name type="scientific">Aphanomyces invadans</name>
    <dbReference type="NCBI Taxonomy" id="157072"/>
    <lineage>
        <taxon>Eukaryota</taxon>
        <taxon>Sar</taxon>
        <taxon>Stramenopiles</taxon>
        <taxon>Oomycota</taxon>
        <taxon>Saprolegniomycetes</taxon>
        <taxon>Saprolegniales</taxon>
        <taxon>Verrucalvaceae</taxon>
        <taxon>Aphanomyces</taxon>
    </lineage>
</organism>
<feature type="transmembrane region" description="Helical" evidence="6">
    <location>
        <begin position="66"/>
        <end position="84"/>
    </location>
</feature>
<feature type="transmembrane region" description="Helical" evidence="6">
    <location>
        <begin position="260"/>
        <end position="283"/>
    </location>
</feature>
<evidence type="ECO:0000256" key="1">
    <source>
        <dbReference type="ARBA" id="ARBA00004141"/>
    </source>
</evidence>
<dbReference type="PANTHER" id="PTHR43243:SF82">
    <property type="entry name" value="CATIONIC AMINO ACID TRANSPORTER C-TERMINAL DOMAIN-CONTAINING PROTEIN"/>
    <property type="match status" value="1"/>
</dbReference>
<feature type="transmembrane region" description="Helical" evidence="6">
    <location>
        <begin position="521"/>
        <end position="538"/>
    </location>
</feature>
<evidence type="ECO:0000256" key="5">
    <source>
        <dbReference type="SAM" id="MobiDB-lite"/>
    </source>
</evidence>
<keyword evidence="3 6" id="KW-1133">Transmembrane helix</keyword>
<dbReference type="EMBL" id="QUSY01000771">
    <property type="protein sequence ID" value="RHY27443.1"/>
    <property type="molecule type" value="Genomic_DNA"/>
</dbReference>
<feature type="transmembrane region" description="Helical" evidence="6">
    <location>
        <begin position="27"/>
        <end position="46"/>
    </location>
</feature>
<evidence type="ECO:0000256" key="3">
    <source>
        <dbReference type="ARBA" id="ARBA00022989"/>
    </source>
</evidence>
<feature type="transmembrane region" description="Helical" evidence="6">
    <location>
        <begin position="178"/>
        <end position="201"/>
    </location>
</feature>
<evidence type="ECO:0000256" key="6">
    <source>
        <dbReference type="SAM" id="Phobius"/>
    </source>
</evidence>
<evidence type="ECO:0000256" key="2">
    <source>
        <dbReference type="ARBA" id="ARBA00022692"/>
    </source>
</evidence>
<evidence type="ECO:0000256" key="4">
    <source>
        <dbReference type="ARBA" id="ARBA00023136"/>
    </source>
</evidence>
<proteinExistence type="predicted"/>
<dbReference type="Pfam" id="PF13906">
    <property type="entry name" value="AA_permease_C"/>
    <property type="match status" value="1"/>
</dbReference>
<dbReference type="AlphaFoldDB" id="A0A3R6Z1E0"/>
<keyword evidence="9" id="KW-1185">Reference proteome</keyword>
<dbReference type="GO" id="GO:0015171">
    <property type="term" value="F:amino acid transmembrane transporter activity"/>
    <property type="evidence" value="ECO:0007669"/>
    <property type="project" value="TreeGrafter"/>
</dbReference>